<accession>A0A382LG55</accession>
<dbReference type="SUPFAM" id="SSF51197">
    <property type="entry name" value="Clavaminate synthase-like"/>
    <property type="match status" value="1"/>
</dbReference>
<evidence type="ECO:0000259" key="1">
    <source>
        <dbReference type="Pfam" id="PF05118"/>
    </source>
</evidence>
<dbReference type="EMBL" id="UINC01086809">
    <property type="protein sequence ID" value="SVC35610.1"/>
    <property type="molecule type" value="Genomic_DNA"/>
</dbReference>
<sequence>TFMNWYERKKNRYHDPEIRKLDAGAIILPHTHDREIESKYLYNMSINHPEGCLFGIKPGGKVPYKAGDVMKINVWNEHCVWNNSEEDRYHAILGVIDDTK</sequence>
<dbReference type="Gene3D" id="2.60.120.330">
    <property type="entry name" value="B-lactam Antibiotic, Isopenicillin N Synthase, Chain"/>
    <property type="match status" value="1"/>
</dbReference>
<dbReference type="Pfam" id="PF05118">
    <property type="entry name" value="Asp_Arg_Hydrox"/>
    <property type="match status" value="1"/>
</dbReference>
<dbReference type="InterPro" id="IPR007803">
    <property type="entry name" value="Asp/Arg/Pro-Hydrxlase"/>
</dbReference>
<proteinExistence type="predicted"/>
<feature type="domain" description="Aspartyl/asparaginy/proline hydroxylase" evidence="1">
    <location>
        <begin position="13"/>
        <end position="94"/>
    </location>
</feature>
<organism evidence="2">
    <name type="scientific">marine metagenome</name>
    <dbReference type="NCBI Taxonomy" id="408172"/>
    <lineage>
        <taxon>unclassified sequences</taxon>
        <taxon>metagenomes</taxon>
        <taxon>ecological metagenomes</taxon>
    </lineage>
</organism>
<evidence type="ECO:0000313" key="2">
    <source>
        <dbReference type="EMBL" id="SVC35610.1"/>
    </source>
</evidence>
<gene>
    <name evidence="2" type="ORF">METZ01_LOCUS288464</name>
</gene>
<dbReference type="InterPro" id="IPR027443">
    <property type="entry name" value="IPNS-like_sf"/>
</dbReference>
<feature type="non-terminal residue" evidence="2">
    <location>
        <position position="1"/>
    </location>
</feature>
<name>A0A382LG55_9ZZZZ</name>
<dbReference type="CDD" id="cd02208">
    <property type="entry name" value="cupin_RmlC-like"/>
    <property type="match status" value="1"/>
</dbReference>
<reference evidence="2" key="1">
    <citation type="submission" date="2018-05" db="EMBL/GenBank/DDBJ databases">
        <authorList>
            <person name="Lanie J.A."/>
            <person name="Ng W.-L."/>
            <person name="Kazmierczak K.M."/>
            <person name="Andrzejewski T.M."/>
            <person name="Davidsen T.M."/>
            <person name="Wayne K.J."/>
            <person name="Tettelin H."/>
            <person name="Glass J.I."/>
            <person name="Rusch D."/>
            <person name="Podicherti R."/>
            <person name="Tsui H.-C.T."/>
            <person name="Winkler M.E."/>
        </authorList>
    </citation>
    <scope>NUCLEOTIDE SEQUENCE</scope>
</reference>
<dbReference type="AlphaFoldDB" id="A0A382LG55"/>
<protein>
    <recommendedName>
        <fullName evidence="1">Aspartyl/asparaginy/proline hydroxylase domain-containing protein</fullName>
    </recommendedName>
</protein>